<keyword evidence="8" id="KW-1185">Reference proteome</keyword>
<evidence type="ECO:0000256" key="3">
    <source>
        <dbReference type="ARBA" id="ARBA00022694"/>
    </source>
</evidence>
<dbReference type="AlphaFoldDB" id="A0A7J7ISK3"/>
<dbReference type="HAMAP" id="MF_01080">
    <property type="entry name" value="TruB_bact"/>
    <property type="match status" value="1"/>
</dbReference>
<gene>
    <name evidence="7" type="primary">TRUB1</name>
    <name evidence="7" type="ORF">F1559_005148</name>
</gene>
<feature type="domain" description="tRNA pseudouridylate synthase B C-terminal" evidence="6">
    <location>
        <begin position="257"/>
        <end position="302"/>
    </location>
</feature>
<dbReference type="InterPro" id="IPR002501">
    <property type="entry name" value="PsdUridine_synth_N"/>
</dbReference>
<comment type="caution">
    <text evidence="7">The sequence shown here is derived from an EMBL/GenBank/DDBJ whole genome shotgun (WGS) entry which is preliminary data.</text>
</comment>
<protein>
    <recommendedName>
        <fullName evidence="2">tRNA pseudouridine(55) synthase</fullName>
        <ecNumber evidence="2">5.4.99.25</ecNumber>
    </recommendedName>
</protein>
<dbReference type="GO" id="GO:0160148">
    <property type="term" value="F:tRNA pseudouridine(55) synthase activity"/>
    <property type="evidence" value="ECO:0007669"/>
    <property type="project" value="UniProtKB-EC"/>
</dbReference>
<dbReference type="EC" id="5.4.99.25" evidence="2"/>
<dbReference type="Pfam" id="PF16198">
    <property type="entry name" value="TruB_C_2"/>
    <property type="match status" value="1"/>
</dbReference>
<evidence type="ECO:0000259" key="6">
    <source>
        <dbReference type="Pfam" id="PF16198"/>
    </source>
</evidence>
<dbReference type="NCBIfam" id="TIGR00431">
    <property type="entry name" value="TruB"/>
    <property type="match status" value="1"/>
</dbReference>
<dbReference type="GO" id="GO:0006400">
    <property type="term" value="P:tRNA modification"/>
    <property type="evidence" value="ECO:0007669"/>
    <property type="project" value="TreeGrafter"/>
</dbReference>
<dbReference type="PANTHER" id="PTHR13767">
    <property type="entry name" value="TRNA-PSEUDOURIDINE SYNTHASE"/>
    <property type="match status" value="1"/>
</dbReference>
<dbReference type="Pfam" id="PF01509">
    <property type="entry name" value="TruB_N"/>
    <property type="match status" value="1"/>
</dbReference>
<dbReference type="InterPro" id="IPR032819">
    <property type="entry name" value="TruB_C"/>
</dbReference>
<dbReference type="GO" id="GO:1990481">
    <property type="term" value="P:mRNA pseudouridine synthesis"/>
    <property type="evidence" value="ECO:0007669"/>
    <property type="project" value="TreeGrafter"/>
</dbReference>
<dbReference type="SUPFAM" id="SSF55120">
    <property type="entry name" value="Pseudouridine synthase"/>
    <property type="match status" value="1"/>
</dbReference>
<dbReference type="OrthoDB" id="2811at2759"/>
<evidence type="ECO:0000313" key="8">
    <source>
        <dbReference type="Proteomes" id="UP000530660"/>
    </source>
</evidence>
<dbReference type="Gene3D" id="3.30.2350.10">
    <property type="entry name" value="Pseudouridine synthase"/>
    <property type="match status" value="1"/>
</dbReference>
<organism evidence="7 8">
    <name type="scientific">Cyanidiococcus yangmingshanensis</name>
    <dbReference type="NCBI Taxonomy" id="2690220"/>
    <lineage>
        <taxon>Eukaryota</taxon>
        <taxon>Rhodophyta</taxon>
        <taxon>Bangiophyceae</taxon>
        <taxon>Cyanidiales</taxon>
        <taxon>Cyanidiaceae</taxon>
        <taxon>Cyanidiococcus</taxon>
    </lineage>
</organism>
<evidence type="ECO:0000256" key="2">
    <source>
        <dbReference type="ARBA" id="ARBA00012787"/>
    </source>
</evidence>
<evidence type="ECO:0000256" key="4">
    <source>
        <dbReference type="ARBA" id="ARBA00023235"/>
    </source>
</evidence>
<dbReference type="PANTHER" id="PTHR13767:SF2">
    <property type="entry name" value="PSEUDOURIDYLATE SYNTHASE TRUB1"/>
    <property type="match status" value="1"/>
</dbReference>
<evidence type="ECO:0000259" key="5">
    <source>
        <dbReference type="Pfam" id="PF01509"/>
    </source>
</evidence>
<accession>A0A7J7ISK3</accession>
<feature type="domain" description="Pseudouridine synthase II N-terminal" evidence="5">
    <location>
        <begin position="104"/>
        <end position="256"/>
    </location>
</feature>
<dbReference type="GO" id="GO:0003723">
    <property type="term" value="F:RNA binding"/>
    <property type="evidence" value="ECO:0007669"/>
    <property type="project" value="InterPro"/>
</dbReference>
<dbReference type="InterPro" id="IPR014780">
    <property type="entry name" value="tRNA_psdUridine_synth_TruB"/>
</dbReference>
<keyword evidence="3" id="KW-0819">tRNA processing</keyword>
<evidence type="ECO:0000313" key="7">
    <source>
        <dbReference type="EMBL" id="KAF6005544.1"/>
    </source>
</evidence>
<comment type="similarity">
    <text evidence="1">Belongs to the pseudouridine synthase TruB family.</text>
</comment>
<keyword evidence="4" id="KW-0413">Isomerase</keyword>
<dbReference type="InterPro" id="IPR020103">
    <property type="entry name" value="PsdUridine_synth_cat_dom_sf"/>
</dbReference>
<name>A0A7J7ISK3_9RHOD</name>
<evidence type="ECO:0000256" key="1">
    <source>
        <dbReference type="ARBA" id="ARBA00008999"/>
    </source>
</evidence>
<reference evidence="7 8" key="1">
    <citation type="journal article" date="2020" name="J. Phycol.">
        <title>Comparative genome analysis reveals Cyanidiococcus gen. nov., a new extremophilic red algal genus sister to Cyanidioschyzon (Cyanidioschyzonaceae, Rhodophyta).</title>
        <authorList>
            <person name="Liu S.-L."/>
            <person name="Chiang Y.-R."/>
            <person name="Yoon H.S."/>
            <person name="Fu H.-Y."/>
        </authorList>
    </citation>
    <scope>NUCLEOTIDE SEQUENCE [LARGE SCALE GENOMIC DNA]</scope>
    <source>
        <strain evidence="7 8">THAL066</strain>
    </source>
</reference>
<proteinExistence type="inferred from homology"/>
<sequence length="329" mass="36314">MGFQVGCTGLIRYVTPLVSPMNGVRKRFRAATSLQGALPGATPPSGILVVNKPQNWTSFDVVNKIRSVLEKHLRQHETASVAAGPVEASTKAATRHRDRRFRLRVGHSGTLDPLATGVLVLAVGPVYTRQLRDLQQGRKQYRATFQLGAATDTQDCTGQVLERSSYEHLKEYGVDEINRLLQSAAFTGKIMQQVPAYSAVRVQGQRLYELAREGRINSINELPSRTITIFEARCEHFDSQQGTGTLFLDCSGGTYVRTLIHDMGRRLGTHAHMTSLVRLRVGSYSLDESNEHCLRTVEELSDPERILACLQSTNVSSTTSTSSERAASQ</sequence>
<dbReference type="Proteomes" id="UP000530660">
    <property type="component" value="Unassembled WGS sequence"/>
</dbReference>
<dbReference type="EMBL" id="VWRR01000001">
    <property type="protein sequence ID" value="KAF6005544.1"/>
    <property type="molecule type" value="Genomic_DNA"/>
</dbReference>